<gene>
    <name evidence="12" type="ORF">UCRPA7_4946</name>
</gene>
<dbReference type="GO" id="GO:0044614">
    <property type="term" value="C:nuclear pore cytoplasmic filaments"/>
    <property type="evidence" value="ECO:0007669"/>
    <property type="project" value="TreeGrafter"/>
</dbReference>
<feature type="compositionally biased region" description="Low complexity" evidence="11">
    <location>
        <begin position="99"/>
        <end position="122"/>
    </location>
</feature>
<dbReference type="Pfam" id="PF07817">
    <property type="entry name" value="GLE1"/>
    <property type="match status" value="1"/>
</dbReference>
<feature type="compositionally biased region" description="Polar residues" evidence="11">
    <location>
        <begin position="221"/>
        <end position="230"/>
    </location>
</feature>
<dbReference type="InterPro" id="IPR012476">
    <property type="entry name" value="GLE1"/>
</dbReference>
<keyword evidence="8" id="KW-0539">Nucleus</keyword>
<evidence type="ECO:0000256" key="4">
    <source>
        <dbReference type="ARBA" id="ARBA00022816"/>
    </source>
</evidence>
<dbReference type="EMBL" id="KB933143">
    <property type="protein sequence ID" value="EON99532.1"/>
    <property type="molecule type" value="Genomic_DNA"/>
</dbReference>
<accession>R8BJY8</accession>
<dbReference type="HOGENOM" id="CLU_018821_0_0_1"/>
<evidence type="ECO:0000256" key="2">
    <source>
        <dbReference type="ARBA" id="ARBA00011056"/>
    </source>
</evidence>
<evidence type="ECO:0000256" key="6">
    <source>
        <dbReference type="ARBA" id="ARBA00023010"/>
    </source>
</evidence>
<evidence type="ECO:0000256" key="11">
    <source>
        <dbReference type="SAM" id="MobiDB-lite"/>
    </source>
</evidence>
<feature type="region of interest" description="Disordered" evidence="11">
    <location>
        <begin position="85"/>
        <end position="169"/>
    </location>
</feature>
<dbReference type="InterPro" id="IPR038506">
    <property type="entry name" value="GLE1-like_sf"/>
</dbReference>
<dbReference type="OrthoDB" id="420884at2759"/>
<feature type="compositionally biased region" description="Low complexity" evidence="11">
    <location>
        <begin position="136"/>
        <end position="152"/>
    </location>
</feature>
<keyword evidence="13" id="KW-1185">Reference proteome</keyword>
<feature type="region of interest" description="Disordered" evidence="11">
    <location>
        <begin position="200"/>
        <end position="234"/>
    </location>
</feature>
<feature type="compositionally biased region" description="Polar residues" evidence="11">
    <location>
        <begin position="125"/>
        <end position="135"/>
    </location>
</feature>
<evidence type="ECO:0000313" key="13">
    <source>
        <dbReference type="Proteomes" id="UP000014074"/>
    </source>
</evidence>
<evidence type="ECO:0000256" key="5">
    <source>
        <dbReference type="ARBA" id="ARBA00022927"/>
    </source>
</evidence>
<comment type="similarity">
    <text evidence="2">Belongs to the GLE1 family.</text>
</comment>
<keyword evidence="4" id="KW-0509">mRNA transport</keyword>
<protein>
    <recommendedName>
        <fullName evidence="9">mRNA export factor GLE1</fullName>
    </recommendedName>
    <alternativeName>
        <fullName evidence="10">Nucleoporin GLE1</fullName>
    </alternativeName>
</protein>
<keyword evidence="5" id="KW-0653">Protein transport</keyword>
<feature type="compositionally biased region" description="Polar residues" evidence="11">
    <location>
        <begin position="158"/>
        <end position="169"/>
    </location>
</feature>
<evidence type="ECO:0000256" key="10">
    <source>
        <dbReference type="ARBA" id="ARBA00029983"/>
    </source>
</evidence>
<dbReference type="Proteomes" id="UP000014074">
    <property type="component" value="Unassembled WGS sequence"/>
</dbReference>
<keyword evidence="6" id="KW-0811">Translocation</keyword>
<dbReference type="PANTHER" id="PTHR12960">
    <property type="entry name" value="GLE-1-RELATED"/>
    <property type="match status" value="1"/>
</dbReference>
<dbReference type="GO" id="GO:0005543">
    <property type="term" value="F:phospholipid binding"/>
    <property type="evidence" value="ECO:0007669"/>
    <property type="project" value="TreeGrafter"/>
</dbReference>
<dbReference type="AlphaFoldDB" id="R8BJY8"/>
<dbReference type="eggNOG" id="KOG2412">
    <property type="taxonomic scope" value="Eukaryota"/>
</dbReference>
<reference evidence="13" key="1">
    <citation type="journal article" date="2013" name="Genome Announc.">
        <title>Draft genome sequence of the ascomycete Phaeoacremonium aleophilum strain UCR-PA7, a causal agent of the esca disease complex in grapevines.</title>
        <authorList>
            <person name="Blanco-Ulate B."/>
            <person name="Rolshausen P."/>
            <person name="Cantu D."/>
        </authorList>
    </citation>
    <scope>NUCLEOTIDE SEQUENCE [LARGE SCALE GENOMIC DNA]</scope>
    <source>
        <strain evidence="13">UCR-PA7</strain>
    </source>
</reference>
<dbReference type="RefSeq" id="XP_007915688.1">
    <property type="nucleotide sequence ID" value="XM_007917497.1"/>
</dbReference>
<organism evidence="12 13">
    <name type="scientific">Phaeoacremonium minimum (strain UCR-PA7)</name>
    <name type="common">Esca disease fungus</name>
    <name type="synonym">Togninia minima</name>
    <dbReference type="NCBI Taxonomy" id="1286976"/>
    <lineage>
        <taxon>Eukaryota</taxon>
        <taxon>Fungi</taxon>
        <taxon>Dikarya</taxon>
        <taxon>Ascomycota</taxon>
        <taxon>Pezizomycotina</taxon>
        <taxon>Sordariomycetes</taxon>
        <taxon>Sordariomycetidae</taxon>
        <taxon>Togniniales</taxon>
        <taxon>Togniniaceae</taxon>
        <taxon>Phaeoacremonium</taxon>
    </lineage>
</organism>
<dbReference type="PANTHER" id="PTHR12960:SF0">
    <property type="entry name" value="MRNA EXPORT FACTOR GLE1"/>
    <property type="match status" value="1"/>
</dbReference>
<sequence length="551" mass="60130">MLPDPFFITQSFGFNRNSELNHREALRAAVEKHTRVRERALQVVELFEANEEILRLQEQQAREQERLEAERAIRAEEERLRVLRAKSVPKLPPEPEAPKAPQAAPVQTKEQPASTPAPTAPAKELSNTPATAVNGTATPSSTTTPAQPANASVFGVPTPQTQASATQPSPFDQAAITQQPAGTASPFQQATPSIFSQISTQASNNTNNPFASPPAAPAVNGTSTPVSAPQPQKAVAADRHTVIHQNLKQLRASLASQATSNLALKNIMGDMRREIRKSVGQLSLDKTANRKVMEKIVATLRIALENSVGSQLIDPNQFVLLPREPVEGATHNESQLPSLFLYLLNHFSKAILSQFVNECGANTKAADPIGVAAAHVFSDSAFHWRGQSLIDMFIAKFRVICPVLFGYRGSEKTQHGRERVGWKRKDGAWITEQEHMDHMTGLGAGYAAVALRDFAKSKKSNPWPPSRYWEAFSKIVNTPPSEISNTQCVVLKAMIEHTEKRFIGFYGNAGIAALRIALVEFPAIAPEKTSAVRSLEVHGQLLKRTVGLDLS</sequence>
<evidence type="ECO:0000256" key="8">
    <source>
        <dbReference type="ARBA" id="ARBA00023242"/>
    </source>
</evidence>
<evidence type="ECO:0000256" key="3">
    <source>
        <dbReference type="ARBA" id="ARBA00022448"/>
    </source>
</evidence>
<dbReference type="GeneID" id="19325450"/>
<keyword evidence="3" id="KW-0813">Transport</keyword>
<evidence type="ECO:0000256" key="7">
    <source>
        <dbReference type="ARBA" id="ARBA00023132"/>
    </source>
</evidence>
<dbReference type="KEGG" id="tmn:UCRPA7_4946"/>
<evidence type="ECO:0000256" key="9">
    <source>
        <dbReference type="ARBA" id="ARBA00026227"/>
    </source>
</evidence>
<keyword evidence="7" id="KW-0906">Nuclear pore complex</keyword>
<dbReference type="GO" id="GO:0005737">
    <property type="term" value="C:cytoplasm"/>
    <property type="evidence" value="ECO:0007669"/>
    <property type="project" value="TreeGrafter"/>
</dbReference>
<evidence type="ECO:0000256" key="1">
    <source>
        <dbReference type="ARBA" id="ARBA00004567"/>
    </source>
</evidence>
<comment type="subcellular location">
    <subcellularLocation>
        <location evidence="1">Nucleus</location>
        <location evidence="1">Nuclear pore complex</location>
    </subcellularLocation>
</comment>
<dbReference type="GO" id="GO:0015031">
    <property type="term" value="P:protein transport"/>
    <property type="evidence" value="ECO:0007669"/>
    <property type="project" value="UniProtKB-KW"/>
</dbReference>
<dbReference type="GO" id="GO:0016973">
    <property type="term" value="P:poly(A)+ mRNA export from nucleus"/>
    <property type="evidence" value="ECO:0007669"/>
    <property type="project" value="InterPro"/>
</dbReference>
<dbReference type="GO" id="GO:0000822">
    <property type="term" value="F:inositol hexakisphosphate binding"/>
    <property type="evidence" value="ECO:0007669"/>
    <property type="project" value="TreeGrafter"/>
</dbReference>
<proteinExistence type="inferred from homology"/>
<evidence type="ECO:0000313" key="12">
    <source>
        <dbReference type="EMBL" id="EON99532.1"/>
    </source>
</evidence>
<dbReference type="GO" id="GO:0031369">
    <property type="term" value="F:translation initiation factor binding"/>
    <property type="evidence" value="ECO:0007669"/>
    <property type="project" value="TreeGrafter"/>
</dbReference>
<dbReference type="Gene3D" id="1.25.40.510">
    <property type="entry name" value="GLE1-like"/>
    <property type="match status" value="1"/>
</dbReference>
<name>R8BJY8_PHAM7</name>